<dbReference type="InterPro" id="IPR051447">
    <property type="entry name" value="Lipoprotein-release_system"/>
</dbReference>
<evidence type="ECO:0000256" key="2">
    <source>
        <dbReference type="ARBA" id="ARBA00005236"/>
    </source>
</evidence>
<feature type="transmembrane region" description="Helical" evidence="7">
    <location>
        <begin position="20"/>
        <end position="39"/>
    </location>
</feature>
<evidence type="ECO:0000256" key="7">
    <source>
        <dbReference type="SAM" id="Phobius"/>
    </source>
</evidence>
<dbReference type="RefSeq" id="WP_348738456.1">
    <property type="nucleotide sequence ID" value="NZ_CAXJRC010000020.1"/>
</dbReference>
<dbReference type="PANTHER" id="PTHR30489">
    <property type="entry name" value="LIPOPROTEIN-RELEASING SYSTEM TRANSMEMBRANE PROTEIN LOLE"/>
    <property type="match status" value="1"/>
</dbReference>
<reference evidence="9 10" key="1">
    <citation type="submission" date="2024-05" db="EMBL/GenBank/DDBJ databases">
        <authorList>
            <person name="Duchaud E."/>
        </authorList>
    </citation>
    <scope>NUCLEOTIDE SEQUENCE [LARGE SCALE GENOMIC DNA]</scope>
    <source>
        <strain evidence="9">Ena-SAMPLE-TAB-13-05-2024-13:56:06:370-140305</strain>
    </source>
</reference>
<evidence type="ECO:0000313" key="10">
    <source>
        <dbReference type="Proteomes" id="UP001497602"/>
    </source>
</evidence>
<evidence type="ECO:0000256" key="5">
    <source>
        <dbReference type="ARBA" id="ARBA00022989"/>
    </source>
</evidence>
<keyword evidence="10" id="KW-1185">Reference proteome</keyword>
<evidence type="ECO:0000256" key="3">
    <source>
        <dbReference type="ARBA" id="ARBA00022475"/>
    </source>
</evidence>
<evidence type="ECO:0000256" key="6">
    <source>
        <dbReference type="ARBA" id="ARBA00023136"/>
    </source>
</evidence>
<comment type="subcellular location">
    <subcellularLocation>
        <location evidence="1">Cell membrane</location>
        <topology evidence="1">Multi-pass membrane protein</topology>
    </subcellularLocation>
</comment>
<dbReference type="PANTHER" id="PTHR30489:SF0">
    <property type="entry name" value="LIPOPROTEIN-RELEASING SYSTEM TRANSMEMBRANE PROTEIN LOLE"/>
    <property type="match status" value="1"/>
</dbReference>
<dbReference type="EMBL" id="CAXJRC010000020">
    <property type="protein sequence ID" value="CAL2106707.1"/>
    <property type="molecule type" value="Genomic_DNA"/>
</dbReference>
<sequence>MKLAFQLAYKNCIKGGLRTWLNAGILSFAFILILFFNGLMDGWNEETKKETIAWEYGEGQIWSKNYDPLDPFTLQNSVTEIPEKLKDVGVPILIQQGSIYPQQRFIPIQLKGIDVNQKAVKIPTDILAKSKAEIPVLIGKRMAKTAQLKVNDQVLLRWKDKHGVYDAKQLTIVGVFDTNVGGVDNGQLWMSLKTLQKMTRLDNKATIWIANNKEAKQIVAGLNNWKFVGLKELLKDIEEMVEMKKSSNSIFYLMLLSIALLAIFDTQVLSIFRRQKEIGTYLALGLTKTKVMLIFTLEGVMYSVLAIFLGAVYGTPLLWYLQQEGLYIPNSDDLGMAIADRIYPYYTVGLIIQTILLIVVSATIVSYLPARKISKLNPVNALKGKLS</sequence>
<evidence type="ECO:0000256" key="1">
    <source>
        <dbReference type="ARBA" id="ARBA00004651"/>
    </source>
</evidence>
<comment type="similarity">
    <text evidence="2">Belongs to the ABC-4 integral membrane protein family. LolC/E subfamily.</text>
</comment>
<evidence type="ECO:0000313" key="9">
    <source>
        <dbReference type="EMBL" id="CAL2106707.1"/>
    </source>
</evidence>
<comment type="caution">
    <text evidence="9">The sequence shown here is derived from an EMBL/GenBank/DDBJ whole genome shotgun (WGS) entry which is preliminary data.</text>
</comment>
<evidence type="ECO:0000256" key="4">
    <source>
        <dbReference type="ARBA" id="ARBA00022692"/>
    </source>
</evidence>
<feature type="transmembrane region" description="Helical" evidence="7">
    <location>
        <begin position="304"/>
        <end position="322"/>
    </location>
</feature>
<dbReference type="Proteomes" id="UP001497602">
    <property type="component" value="Unassembled WGS sequence"/>
</dbReference>
<gene>
    <name evidence="9" type="ORF">T190115A13A_280010</name>
</gene>
<keyword evidence="6 7" id="KW-0472">Membrane</keyword>
<organism evidence="9 10">
    <name type="scientific">Tenacibaculum vairaonense</name>
    <dbReference type="NCBI Taxonomy" id="3137860"/>
    <lineage>
        <taxon>Bacteria</taxon>
        <taxon>Pseudomonadati</taxon>
        <taxon>Bacteroidota</taxon>
        <taxon>Flavobacteriia</taxon>
        <taxon>Flavobacteriales</taxon>
        <taxon>Flavobacteriaceae</taxon>
        <taxon>Tenacibaculum</taxon>
    </lineage>
</organism>
<dbReference type="Pfam" id="PF02687">
    <property type="entry name" value="FtsX"/>
    <property type="match status" value="1"/>
</dbReference>
<evidence type="ECO:0000259" key="8">
    <source>
        <dbReference type="Pfam" id="PF02687"/>
    </source>
</evidence>
<feature type="transmembrane region" description="Helical" evidence="7">
    <location>
        <begin position="250"/>
        <end position="272"/>
    </location>
</feature>
<protein>
    <submittedName>
        <fullName evidence="9">ABC transport system permease protein</fullName>
    </submittedName>
</protein>
<keyword evidence="3" id="KW-1003">Cell membrane</keyword>
<dbReference type="InterPro" id="IPR003838">
    <property type="entry name" value="ABC3_permease_C"/>
</dbReference>
<feature type="transmembrane region" description="Helical" evidence="7">
    <location>
        <begin position="342"/>
        <end position="368"/>
    </location>
</feature>
<keyword evidence="4 7" id="KW-0812">Transmembrane</keyword>
<feature type="domain" description="ABC3 transporter permease C-terminal" evidence="8">
    <location>
        <begin position="250"/>
        <end position="378"/>
    </location>
</feature>
<name>A0ABP1F8J9_9FLAO</name>
<keyword evidence="5 7" id="KW-1133">Transmembrane helix</keyword>
<proteinExistence type="inferred from homology"/>
<accession>A0ABP1F8J9</accession>